<sequence>MARGDGGITVTQEMLDILAKPGYLRDVEDNGQTLRVLMQLLRTTYSKRLRFGLSLRKLGRGKEGMPSSFSPQTENHKMFYLGVPTIKQVESGTAPDLCGSETPIKWGYASLIIHGAKHVEPGTPGAKLQHYEVLKYLFSCGLPPDITVIPLVRLLLQNGANPNHQDRYGSVPIIGAFQANQVEGVELLMEHGADLEIPDADGFRPSQAYLGAGPQVTATVRKWMRKRAGEEAPMDEKKCDYGHASAGENVKLRMCGSCHTTRYCSVECQKKHWLSHKPICRPFSESNTVTLKPTYEQHGVLMPTAHMTRQFFGQDVGPVPEHQQRAANVPKSSASKSKSMVIKVQVPYSPDIPEAKSTAPLLIYTKKRDFVCSVKRGDGPKAYTALATIVRSKGVGGAKGYFPAELKSKVGCEGGPDLGGAAFLIEFPLPSICVLICISIIPPTGFYKGHRSEMHDSV</sequence>
<dbReference type="SUPFAM" id="SSF48403">
    <property type="entry name" value="Ankyrin repeat"/>
    <property type="match status" value="1"/>
</dbReference>
<evidence type="ECO:0000313" key="7">
    <source>
        <dbReference type="EMBL" id="KDQ50809.1"/>
    </source>
</evidence>
<evidence type="ECO:0000313" key="8">
    <source>
        <dbReference type="Proteomes" id="UP000027265"/>
    </source>
</evidence>
<dbReference type="PROSITE" id="PS50865">
    <property type="entry name" value="ZF_MYND_2"/>
    <property type="match status" value="1"/>
</dbReference>
<evidence type="ECO:0000259" key="6">
    <source>
        <dbReference type="PROSITE" id="PS50865"/>
    </source>
</evidence>
<accession>A0A067P7Q1</accession>
<name>A0A067P7Q1_9AGAM</name>
<dbReference type="Gene3D" id="1.25.40.20">
    <property type="entry name" value="Ankyrin repeat-containing domain"/>
    <property type="match status" value="1"/>
</dbReference>
<dbReference type="PROSITE" id="PS50088">
    <property type="entry name" value="ANK_REPEAT"/>
    <property type="match status" value="1"/>
</dbReference>
<feature type="repeat" description="ANK" evidence="4">
    <location>
        <begin position="168"/>
        <end position="200"/>
    </location>
</feature>
<reference evidence="8" key="1">
    <citation type="journal article" date="2014" name="Proc. Natl. Acad. Sci. U.S.A.">
        <title>Extensive sampling of basidiomycete genomes demonstrates inadequacy of the white-rot/brown-rot paradigm for wood decay fungi.</title>
        <authorList>
            <person name="Riley R."/>
            <person name="Salamov A.A."/>
            <person name="Brown D.W."/>
            <person name="Nagy L.G."/>
            <person name="Floudas D."/>
            <person name="Held B.W."/>
            <person name="Levasseur A."/>
            <person name="Lombard V."/>
            <person name="Morin E."/>
            <person name="Otillar R."/>
            <person name="Lindquist E.A."/>
            <person name="Sun H."/>
            <person name="LaButti K.M."/>
            <person name="Schmutz J."/>
            <person name="Jabbour D."/>
            <person name="Luo H."/>
            <person name="Baker S.E."/>
            <person name="Pisabarro A.G."/>
            <person name="Walton J.D."/>
            <person name="Blanchette R.A."/>
            <person name="Henrissat B."/>
            <person name="Martin F."/>
            <person name="Cullen D."/>
            <person name="Hibbett D.S."/>
            <person name="Grigoriev I.V."/>
        </authorList>
    </citation>
    <scope>NUCLEOTIDE SEQUENCE [LARGE SCALE GENOMIC DNA]</scope>
    <source>
        <strain evidence="8">MUCL 33604</strain>
    </source>
</reference>
<dbReference type="HOGENOM" id="CLU_053726_0_0_1"/>
<dbReference type="Pfam" id="PF01753">
    <property type="entry name" value="zf-MYND"/>
    <property type="match status" value="1"/>
</dbReference>
<proteinExistence type="predicted"/>
<dbReference type="InParanoid" id="A0A067P7Q1"/>
<dbReference type="AlphaFoldDB" id="A0A067P7Q1"/>
<keyword evidence="8" id="KW-1185">Reference proteome</keyword>
<dbReference type="OrthoDB" id="194358at2759"/>
<evidence type="ECO:0000256" key="2">
    <source>
        <dbReference type="ARBA" id="ARBA00022771"/>
    </source>
</evidence>
<dbReference type="InterPro" id="IPR002893">
    <property type="entry name" value="Znf_MYND"/>
</dbReference>
<dbReference type="GO" id="GO:0008270">
    <property type="term" value="F:zinc ion binding"/>
    <property type="evidence" value="ECO:0007669"/>
    <property type="project" value="UniProtKB-KW"/>
</dbReference>
<dbReference type="InterPro" id="IPR002110">
    <property type="entry name" value="Ankyrin_rpt"/>
</dbReference>
<evidence type="ECO:0000256" key="1">
    <source>
        <dbReference type="ARBA" id="ARBA00022723"/>
    </source>
</evidence>
<evidence type="ECO:0000256" key="3">
    <source>
        <dbReference type="ARBA" id="ARBA00022833"/>
    </source>
</evidence>
<dbReference type="Gene3D" id="6.10.140.2220">
    <property type="match status" value="1"/>
</dbReference>
<dbReference type="SUPFAM" id="SSF144232">
    <property type="entry name" value="HIT/MYND zinc finger-like"/>
    <property type="match status" value="1"/>
</dbReference>
<protein>
    <recommendedName>
        <fullName evidence="6">MYND-type domain-containing protein</fullName>
    </recommendedName>
</protein>
<dbReference type="EMBL" id="KL197755">
    <property type="protein sequence ID" value="KDQ50809.1"/>
    <property type="molecule type" value="Genomic_DNA"/>
</dbReference>
<evidence type="ECO:0000256" key="5">
    <source>
        <dbReference type="PROSITE-ProRule" id="PRU00134"/>
    </source>
</evidence>
<keyword evidence="3" id="KW-0862">Zinc</keyword>
<keyword evidence="4" id="KW-0040">ANK repeat</keyword>
<dbReference type="STRING" id="933084.A0A067P7Q1"/>
<dbReference type="Proteomes" id="UP000027265">
    <property type="component" value="Unassembled WGS sequence"/>
</dbReference>
<gene>
    <name evidence="7" type="ORF">JAAARDRAFT_199648</name>
</gene>
<organism evidence="7 8">
    <name type="scientific">Jaapia argillacea MUCL 33604</name>
    <dbReference type="NCBI Taxonomy" id="933084"/>
    <lineage>
        <taxon>Eukaryota</taxon>
        <taxon>Fungi</taxon>
        <taxon>Dikarya</taxon>
        <taxon>Basidiomycota</taxon>
        <taxon>Agaricomycotina</taxon>
        <taxon>Agaricomycetes</taxon>
        <taxon>Agaricomycetidae</taxon>
        <taxon>Jaapiales</taxon>
        <taxon>Jaapiaceae</taxon>
        <taxon>Jaapia</taxon>
    </lineage>
</organism>
<feature type="domain" description="MYND-type" evidence="6">
    <location>
        <begin position="239"/>
        <end position="280"/>
    </location>
</feature>
<keyword evidence="2 5" id="KW-0863">Zinc-finger</keyword>
<keyword evidence="1" id="KW-0479">Metal-binding</keyword>
<dbReference type="InterPro" id="IPR036770">
    <property type="entry name" value="Ankyrin_rpt-contain_sf"/>
</dbReference>
<evidence type="ECO:0000256" key="4">
    <source>
        <dbReference type="PROSITE-ProRule" id="PRU00023"/>
    </source>
</evidence>